<dbReference type="PANTHER" id="PTHR11712">
    <property type="entry name" value="POLYKETIDE SYNTHASE-RELATED"/>
    <property type="match status" value="1"/>
</dbReference>
<dbReference type="SUPFAM" id="SSF53901">
    <property type="entry name" value="Thiolase-like"/>
    <property type="match status" value="2"/>
</dbReference>
<comment type="caution">
    <text evidence="15">The sequence shown here is derived from an EMBL/GenBank/DDBJ whole genome shotgun (WGS) entry which is preliminary data.</text>
</comment>
<protein>
    <recommendedName>
        <fullName evidence="11">Nodulation protein E</fullName>
    </recommendedName>
    <alternativeName>
        <fullName evidence="12">Host-specificity of nodulation protein B</fullName>
    </alternativeName>
</protein>
<evidence type="ECO:0000256" key="4">
    <source>
        <dbReference type="ARBA" id="ARBA00022475"/>
    </source>
</evidence>
<dbReference type="Pfam" id="PF00109">
    <property type="entry name" value="ketoacyl-synt"/>
    <property type="match status" value="1"/>
</dbReference>
<comment type="function">
    <text evidence="10">Proposed to synthesize NOD factor fatty acyl chain. Involved in the synthesis of a highly unsaturated fatty acid moiety, which forms part of a lipo-oligosaccharide that is responsible for host specificity.</text>
</comment>
<evidence type="ECO:0000256" key="13">
    <source>
        <dbReference type="RuleBase" id="RU003694"/>
    </source>
</evidence>
<keyword evidence="8" id="KW-1133">Transmembrane helix</keyword>
<reference evidence="15" key="1">
    <citation type="submission" date="2022-03" db="EMBL/GenBank/DDBJ databases">
        <authorList>
            <person name="Woo C.Y."/>
        </authorList>
    </citation>
    <scope>NUCLEOTIDE SEQUENCE</scope>
    <source>
        <strain evidence="15">CYS-02</strain>
    </source>
</reference>
<evidence type="ECO:0000256" key="5">
    <source>
        <dbReference type="ARBA" id="ARBA00022519"/>
    </source>
</evidence>
<keyword evidence="3" id="KW-0536">Nodulation</keyword>
<dbReference type="InterPro" id="IPR014030">
    <property type="entry name" value="Ketoacyl_synth_N"/>
</dbReference>
<dbReference type="SMART" id="SM00825">
    <property type="entry name" value="PKS_KS"/>
    <property type="match status" value="1"/>
</dbReference>
<evidence type="ECO:0000256" key="9">
    <source>
        <dbReference type="ARBA" id="ARBA00023136"/>
    </source>
</evidence>
<dbReference type="PROSITE" id="PS52004">
    <property type="entry name" value="KS3_2"/>
    <property type="match status" value="1"/>
</dbReference>
<keyword evidence="7" id="KW-0812">Transmembrane</keyword>
<evidence type="ECO:0000256" key="3">
    <source>
        <dbReference type="ARBA" id="ARBA00022458"/>
    </source>
</evidence>
<comment type="similarity">
    <text evidence="2 13">Belongs to the thiolase-like superfamily. Beta-ketoacyl-ACP synthases family.</text>
</comment>
<dbReference type="GO" id="GO:0006633">
    <property type="term" value="P:fatty acid biosynthetic process"/>
    <property type="evidence" value="ECO:0007669"/>
    <property type="project" value="TreeGrafter"/>
</dbReference>
<sequence>MSSASPAAWITGIGTIGPQGSGWQALCDALQQPTACFSHVPESWLQYPGAPDAFIASLNAESEQELRQFESVSTDRACALALRAASEAWAQAAPAVDPRRAGVYWGTGMGGLHTTESGYHRLLVDHAPLRPMTVVRIMGNSAAAQLAIQYKLQGPNHTYSVACASSASALGEALLALRAGRIDLALVGGSEAMLAPGVMAAWGALRVLSTRKTVESAELACRPFSSKRSGLVIGEGAAAFVLESPRHAMARGARPLAELVGYGTSCDAASLVHPQTAGQVYAIRQALDDAGLQPQDIGTVNAHATGTDAGDVAEAQALEQVFGAAIPPVSATKSQHGHLLGAAGALEAAVCVASLQQQLIPATLGSEPRDERCARLDVSAHPRTASLEYVLSNSFAFGGSNVSLIFKRAPSSQDTD</sequence>
<evidence type="ECO:0000256" key="2">
    <source>
        <dbReference type="ARBA" id="ARBA00008467"/>
    </source>
</evidence>
<evidence type="ECO:0000256" key="6">
    <source>
        <dbReference type="ARBA" id="ARBA00022679"/>
    </source>
</evidence>
<dbReference type="EMBL" id="JALGBI010000003">
    <property type="protein sequence ID" value="MCJ0765827.1"/>
    <property type="molecule type" value="Genomic_DNA"/>
</dbReference>
<keyword evidence="5" id="KW-0997">Cell inner membrane</keyword>
<evidence type="ECO:0000256" key="8">
    <source>
        <dbReference type="ARBA" id="ARBA00022989"/>
    </source>
</evidence>
<accession>A0A9X1W175</accession>
<dbReference type="AlphaFoldDB" id="A0A9X1W175"/>
<dbReference type="InterPro" id="IPR016039">
    <property type="entry name" value="Thiolase-like"/>
</dbReference>
<dbReference type="Proteomes" id="UP001139447">
    <property type="component" value="Unassembled WGS sequence"/>
</dbReference>
<dbReference type="Gene3D" id="3.40.47.10">
    <property type="match status" value="1"/>
</dbReference>
<evidence type="ECO:0000256" key="1">
    <source>
        <dbReference type="ARBA" id="ARBA00004533"/>
    </source>
</evidence>
<keyword evidence="16" id="KW-1185">Reference proteome</keyword>
<evidence type="ECO:0000256" key="11">
    <source>
        <dbReference type="ARBA" id="ARBA00039445"/>
    </source>
</evidence>
<comment type="subcellular location">
    <subcellularLocation>
        <location evidence="1">Cell inner membrane</location>
    </subcellularLocation>
</comment>
<organism evidence="15 16">
    <name type="scientific">Variovorax terrae</name>
    <dbReference type="NCBI Taxonomy" id="2923278"/>
    <lineage>
        <taxon>Bacteria</taxon>
        <taxon>Pseudomonadati</taxon>
        <taxon>Pseudomonadota</taxon>
        <taxon>Betaproteobacteria</taxon>
        <taxon>Burkholderiales</taxon>
        <taxon>Comamonadaceae</taxon>
        <taxon>Variovorax</taxon>
    </lineage>
</organism>
<dbReference type="RefSeq" id="WP_243309417.1">
    <property type="nucleotide sequence ID" value="NZ_JALGBI010000003.1"/>
</dbReference>
<gene>
    <name evidence="15" type="ORF">MMF98_21645</name>
</gene>
<evidence type="ECO:0000256" key="10">
    <source>
        <dbReference type="ARBA" id="ARBA00037576"/>
    </source>
</evidence>
<feature type="domain" description="Ketosynthase family 3 (KS3)" evidence="14">
    <location>
        <begin position="5"/>
        <end position="408"/>
    </location>
</feature>
<proteinExistence type="inferred from homology"/>
<evidence type="ECO:0000313" key="15">
    <source>
        <dbReference type="EMBL" id="MCJ0765827.1"/>
    </source>
</evidence>
<evidence type="ECO:0000256" key="7">
    <source>
        <dbReference type="ARBA" id="ARBA00022692"/>
    </source>
</evidence>
<dbReference type="PANTHER" id="PTHR11712:SF352">
    <property type="entry name" value="3-OXOACYL-[ACYL-CARRIER-PROTEIN] SYNTHASE"/>
    <property type="match status" value="1"/>
</dbReference>
<evidence type="ECO:0000313" key="16">
    <source>
        <dbReference type="Proteomes" id="UP001139447"/>
    </source>
</evidence>
<dbReference type="InterPro" id="IPR020841">
    <property type="entry name" value="PKS_Beta-ketoAc_synthase_dom"/>
</dbReference>
<keyword evidence="9" id="KW-0472">Membrane</keyword>
<dbReference type="GO" id="GO:0005886">
    <property type="term" value="C:plasma membrane"/>
    <property type="evidence" value="ECO:0007669"/>
    <property type="project" value="UniProtKB-SubCell"/>
</dbReference>
<name>A0A9X1W175_9BURK</name>
<dbReference type="GO" id="GO:0004315">
    <property type="term" value="F:3-oxoacyl-[acyl-carrier-protein] synthase activity"/>
    <property type="evidence" value="ECO:0007669"/>
    <property type="project" value="TreeGrafter"/>
</dbReference>
<dbReference type="InterPro" id="IPR000794">
    <property type="entry name" value="Beta-ketoacyl_synthase"/>
</dbReference>
<dbReference type="Pfam" id="PF02801">
    <property type="entry name" value="Ketoacyl-synt_C"/>
    <property type="match status" value="1"/>
</dbReference>
<keyword evidence="6 13" id="KW-0808">Transferase</keyword>
<evidence type="ECO:0000259" key="14">
    <source>
        <dbReference type="PROSITE" id="PS52004"/>
    </source>
</evidence>
<evidence type="ECO:0000256" key="12">
    <source>
        <dbReference type="ARBA" id="ARBA00041756"/>
    </source>
</evidence>
<dbReference type="InterPro" id="IPR014031">
    <property type="entry name" value="Ketoacyl_synth_C"/>
</dbReference>
<dbReference type="CDD" id="cd00834">
    <property type="entry name" value="KAS_I_II"/>
    <property type="match status" value="1"/>
</dbReference>
<keyword evidence="4" id="KW-1003">Cell membrane</keyword>